<accession>A0A365L741</accession>
<keyword evidence="1" id="KW-0472">Membrane</keyword>
<dbReference type="Proteomes" id="UP000251002">
    <property type="component" value="Unassembled WGS sequence"/>
</dbReference>
<feature type="transmembrane region" description="Helical" evidence="1">
    <location>
        <begin position="21"/>
        <end position="40"/>
    </location>
</feature>
<protein>
    <submittedName>
        <fullName evidence="2">Uncharacterized protein</fullName>
    </submittedName>
</protein>
<evidence type="ECO:0000313" key="2">
    <source>
        <dbReference type="EMBL" id="RAZ81057.1"/>
    </source>
</evidence>
<reference evidence="2 3" key="1">
    <citation type="submission" date="2018-06" db="EMBL/GenBank/DDBJ databases">
        <title>The draft genome sequences of strains SCU63 and S1.</title>
        <authorList>
            <person name="Gan L."/>
        </authorList>
    </citation>
    <scope>NUCLEOTIDE SEQUENCE [LARGE SCALE GENOMIC DNA]</scope>
    <source>
        <strain evidence="2 3">SCU63</strain>
    </source>
</reference>
<keyword evidence="1" id="KW-1133">Transmembrane helix</keyword>
<evidence type="ECO:0000256" key="1">
    <source>
        <dbReference type="SAM" id="Phobius"/>
    </source>
</evidence>
<comment type="caution">
    <text evidence="2">The sequence shown here is derived from an EMBL/GenBank/DDBJ whole genome shotgun (WGS) entry which is preliminary data.</text>
</comment>
<name>A0A365L741_9BACL</name>
<evidence type="ECO:0000313" key="3">
    <source>
        <dbReference type="Proteomes" id="UP000251002"/>
    </source>
</evidence>
<sequence>MVKFIYQNFPSQEVVRLKRIFNMNTLYISAAIIAVSAFMLPRVIEAVNLHIHGISYIAEQTEEYFKITEPIEGEYSVELDLSDPESNEGQILFDDGDNTISVLEVVPRDEAGYEVIFRSHASERADGAALISGVEHDYTDEGFTHSFKAEAVASIDGGEPFELSPTGSTGLSYQDGDQFGFILDASSADAVSAKVTVTNLQLNLWAEMWWPQS</sequence>
<keyword evidence="1" id="KW-0812">Transmembrane</keyword>
<dbReference type="EMBL" id="QLZR01000001">
    <property type="protein sequence ID" value="RAZ81057.1"/>
    <property type="molecule type" value="Genomic_DNA"/>
</dbReference>
<proteinExistence type="predicted"/>
<keyword evidence="3" id="KW-1185">Reference proteome</keyword>
<dbReference type="AlphaFoldDB" id="A0A365L741"/>
<organism evidence="2 3">
    <name type="scientific">Planococcus halotolerans</name>
    <dbReference type="NCBI Taxonomy" id="2233542"/>
    <lineage>
        <taxon>Bacteria</taxon>
        <taxon>Bacillati</taxon>
        <taxon>Bacillota</taxon>
        <taxon>Bacilli</taxon>
        <taxon>Bacillales</taxon>
        <taxon>Caryophanaceae</taxon>
        <taxon>Planococcus</taxon>
    </lineage>
</organism>
<gene>
    <name evidence="2" type="ORF">DP120_01860</name>
</gene>